<accession>A1CC97</accession>
<name>A1CC97_ASPCL</name>
<dbReference type="VEuPathDB" id="FungiDB:ACLA_061150"/>
<dbReference type="GeneID" id="4705770"/>
<dbReference type="OrthoDB" id="10051395at2759"/>
<organism evidence="1 2">
    <name type="scientific">Aspergillus clavatus (strain ATCC 1007 / CBS 513.65 / DSM 816 / NCTC 3887 / NRRL 1 / QM 1276 / 107)</name>
    <dbReference type="NCBI Taxonomy" id="344612"/>
    <lineage>
        <taxon>Eukaryota</taxon>
        <taxon>Fungi</taxon>
        <taxon>Dikarya</taxon>
        <taxon>Ascomycota</taxon>
        <taxon>Pezizomycotina</taxon>
        <taxon>Eurotiomycetes</taxon>
        <taxon>Eurotiomycetidae</taxon>
        <taxon>Eurotiales</taxon>
        <taxon>Aspergillaceae</taxon>
        <taxon>Aspergillus</taxon>
        <taxon>Aspergillus subgen. Fumigati</taxon>
    </lineage>
</organism>
<dbReference type="KEGG" id="act:ACLA_061150"/>
<dbReference type="HOGENOM" id="CLU_2263144_0_0_1"/>
<evidence type="ECO:0000313" key="1">
    <source>
        <dbReference type="EMBL" id="EAW12154.1"/>
    </source>
</evidence>
<proteinExistence type="predicted"/>
<protein>
    <submittedName>
        <fullName evidence="1">Uncharacterized protein</fullName>
    </submittedName>
</protein>
<dbReference type="AlphaFoldDB" id="A1CC97"/>
<gene>
    <name evidence="1" type="ORF">ACLA_061150</name>
</gene>
<sequence length="103" mass="11722">MASLSAQMDMDTVNRADGWKIEQGMAGDKSSRCWIKEAIAAVGDRGKLFARESGWKGYVEWEKYPEKKAQAQTIDIPNLQLGSLIFFSIFQKKNIIFLEDIFI</sequence>
<dbReference type="Proteomes" id="UP000006701">
    <property type="component" value="Unassembled WGS sequence"/>
</dbReference>
<dbReference type="EMBL" id="DS027050">
    <property type="protein sequence ID" value="EAW12154.1"/>
    <property type="molecule type" value="Genomic_DNA"/>
</dbReference>
<evidence type="ECO:0000313" key="2">
    <source>
        <dbReference type="Proteomes" id="UP000006701"/>
    </source>
</evidence>
<reference evidence="1 2" key="1">
    <citation type="journal article" date="2008" name="PLoS Genet.">
        <title>Genomic islands in the pathogenic filamentous fungus Aspergillus fumigatus.</title>
        <authorList>
            <person name="Fedorova N.D."/>
            <person name="Khaldi N."/>
            <person name="Joardar V.S."/>
            <person name="Maiti R."/>
            <person name="Amedeo P."/>
            <person name="Anderson M.J."/>
            <person name="Crabtree J."/>
            <person name="Silva J.C."/>
            <person name="Badger J.H."/>
            <person name="Albarraq A."/>
            <person name="Angiuoli S."/>
            <person name="Bussey H."/>
            <person name="Bowyer P."/>
            <person name="Cotty P.J."/>
            <person name="Dyer P.S."/>
            <person name="Egan A."/>
            <person name="Galens K."/>
            <person name="Fraser-Liggett C.M."/>
            <person name="Haas B.J."/>
            <person name="Inman J.M."/>
            <person name="Kent R."/>
            <person name="Lemieux S."/>
            <person name="Malavazi I."/>
            <person name="Orvis J."/>
            <person name="Roemer T."/>
            <person name="Ronning C.M."/>
            <person name="Sundaram J.P."/>
            <person name="Sutton G."/>
            <person name="Turner G."/>
            <person name="Venter J.C."/>
            <person name="White O.R."/>
            <person name="Whitty B.R."/>
            <person name="Youngman P."/>
            <person name="Wolfe K.H."/>
            <person name="Goldman G.H."/>
            <person name="Wortman J.R."/>
            <person name="Jiang B."/>
            <person name="Denning D.W."/>
            <person name="Nierman W.C."/>
        </authorList>
    </citation>
    <scope>NUCLEOTIDE SEQUENCE [LARGE SCALE GENOMIC DNA]</scope>
    <source>
        <strain evidence="2">ATCC 1007 / CBS 513.65 / DSM 816 / NCTC 3887 / NRRL 1</strain>
    </source>
</reference>
<keyword evidence="2" id="KW-1185">Reference proteome</keyword>
<dbReference type="RefSeq" id="XP_001273580.1">
    <property type="nucleotide sequence ID" value="XM_001273579.1"/>
</dbReference>